<feature type="region of interest" description="Disordered" evidence="1">
    <location>
        <begin position="1"/>
        <end position="35"/>
    </location>
</feature>
<name>A7EQQ9_SCLS1</name>
<gene>
    <name evidence="2" type="ORF">SS1G_07662</name>
</gene>
<feature type="compositionally biased region" description="Polar residues" evidence="1">
    <location>
        <begin position="1"/>
        <end position="15"/>
    </location>
</feature>
<reference evidence="3" key="1">
    <citation type="journal article" date="2011" name="PLoS Genet.">
        <title>Genomic analysis of the necrotrophic fungal pathogens Sclerotinia sclerotiorum and Botrytis cinerea.</title>
        <authorList>
            <person name="Amselem J."/>
            <person name="Cuomo C.A."/>
            <person name="van Kan J.A."/>
            <person name="Viaud M."/>
            <person name="Benito E.P."/>
            <person name="Couloux A."/>
            <person name="Coutinho P.M."/>
            <person name="de Vries R.P."/>
            <person name="Dyer P.S."/>
            <person name="Fillinger S."/>
            <person name="Fournier E."/>
            <person name="Gout L."/>
            <person name="Hahn M."/>
            <person name="Kohn L."/>
            <person name="Lapalu N."/>
            <person name="Plummer K.M."/>
            <person name="Pradier J.M."/>
            <person name="Quevillon E."/>
            <person name="Sharon A."/>
            <person name="Simon A."/>
            <person name="ten Have A."/>
            <person name="Tudzynski B."/>
            <person name="Tudzynski P."/>
            <person name="Wincker P."/>
            <person name="Andrew M."/>
            <person name="Anthouard V."/>
            <person name="Beever R.E."/>
            <person name="Beffa R."/>
            <person name="Benoit I."/>
            <person name="Bouzid O."/>
            <person name="Brault B."/>
            <person name="Chen Z."/>
            <person name="Choquer M."/>
            <person name="Collemare J."/>
            <person name="Cotton P."/>
            <person name="Danchin E.G."/>
            <person name="Da Silva C."/>
            <person name="Gautier A."/>
            <person name="Giraud C."/>
            <person name="Giraud T."/>
            <person name="Gonzalez C."/>
            <person name="Grossetete S."/>
            <person name="Guldener U."/>
            <person name="Henrissat B."/>
            <person name="Howlett B.J."/>
            <person name="Kodira C."/>
            <person name="Kretschmer M."/>
            <person name="Lappartient A."/>
            <person name="Leroch M."/>
            <person name="Levis C."/>
            <person name="Mauceli E."/>
            <person name="Neuveglise C."/>
            <person name="Oeser B."/>
            <person name="Pearson M."/>
            <person name="Poulain J."/>
            <person name="Poussereau N."/>
            <person name="Quesneville H."/>
            <person name="Rascle C."/>
            <person name="Schumacher J."/>
            <person name="Segurens B."/>
            <person name="Sexton A."/>
            <person name="Silva E."/>
            <person name="Sirven C."/>
            <person name="Soanes D.M."/>
            <person name="Talbot N.J."/>
            <person name="Templeton M."/>
            <person name="Yandava C."/>
            <person name="Yarden O."/>
            <person name="Zeng Q."/>
            <person name="Rollins J.A."/>
            <person name="Lebrun M.H."/>
            <person name="Dickman M."/>
        </authorList>
    </citation>
    <scope>NUCLEOTIDE SEQUENCE [LARGE SCALE GENOMIC DNA]</scope>
    <source>
        <strain evidence="3">ATCC 18683 / 1980 / Ss-1</strain>
    </source>
</reference>
<dbReference type="AlphaFoldDB" id="A7EQQ9"/>
<dbReference type="KEGG" id="ssl:SS1G_07662"/>
<dbReference type="Proteomes" id="UP000001312">
    <property type="component" value="Unassembled WGS sequence"/>
</dbReference>
<feature type="compositionally biased region" description="Basic residues" evidence="1">
    <location>
        <begin position="24"/>
        <end position="35"/>
    </location>
</feature>
<accession>A7EQQ9</accession>
<dbReference type="EMBL" id="CH476630">
    <property type="protein sequence ID" value="EDN91801.1"/>
    <property type="molecule type" value="Genomic_DNA"/>
</dbReference>
<dbReference type="InParanoid" id="A7EQQ9"/>
<evidence type="ECO:0000313" key="2">
    <source>
        <dbReference type="EMBL" id="EDN91801.1"/>
    </source>
</evidence>
<protein>
    <submittedName>
        <fullName evidence="2">Uncharacterized protein</fullName>
    </submittedName>
</protein>
<evidence type="ECO:0000256" key="1">
    <source>
        <dbReference type="SAM" id="MobiDB-lite"/>
    </source>
</evidence>
<organism evidence="2 3">
    <name type="scientific">Sclerotinia sclerotiorum (strain ATCC 18683 / 1980 / Ss-1)</name>
    <name type="common">White mold</name>
    <name type="synonym">Whetzelinia sclerotiorum</name>
    <dbReference type="NCBI Taxonomy" id="665079"/>
    <lineage>
        <taxon>Eukaryota</taxon>
        <taxon>Fungi</taxon>
        <taxon>Dikarya</taxon>
        <taxon>Ascomycota</taxon>
        <taxon>Pezizomycotina</taxon>
        <taxon>Leotiomycetes</taxon>
        <taxon>Helotiales</taxon>
        <taxon>Sclerotiniaceae</taxon>
        <taxon>Sclerotinia</taxon>
    </lineage>
</organism>
<evidence type="ECO:0000313" key="3">
    <source>
        <dbReference type="Proteomes" id="UP000001312"/>
    </source>
</evidence>
<dbReference type="RefSeq" id="XP_001591037.1">
    <property type="nucleotide sequence ID" value="XM_001590987.1"/>
</dbReference>
<dbReference type="GeneID" id="5487298"/>
<sequence>MANKSFGASTSTSARINVATGANLKRHSFTQRSTR</sequence>
<keyword evidence="3" id="KW-1185">Reference proteome</keyword>
<proteinExistence type="predicted"/>